<dbReference type="AlphaFoldDB" id="A0A811UVS0"/>
<proteinExistence type="predicted"/>
<evidence type="ECO:0000313" key="1">
    <source>
        <dbReference type="EMBL" id="CAD7003289.1"/>
    </source>
</evidence>
<keyword evidence="2" id="KW-1185">Reference proteome</keyword>
<gene>
    <name evidence="1" type="ORF">CCAP1982_LOCUS11751</name>
</gene>
<reference evidence="1" key="1">
    <citation type="submission" date="2020-11" db="EMBL/GenBank/DDBJ databases">
        <authorList>
            <person name="Whitehead M."/>
        </authorList>
    </citation>
    <scope>NUCLEOTIDE SEQUENCE</scope>
    <source>
        <strain evidence="1">EGII</strain>
    </source>
</reference>
<name>A0A811UVS0_CERCA</name>
<evidence type="ECO:0000313" key="2">
    <source>
        <dbReference type="Proteomes" id="UP000606786"/>
    </source>
</evidence>
<dbReference type="Proteomes" id="UP000606786">
    <property type="component" value="Unassembled WGS sequence"/>
</dbReference>
<dbReference type="EMBL" id="CAJHJT010000034">
    <property type="protein sequence ID" value="CAD7003289.1"/>
    <property type="molecule type" value="Genomic_DNA"/>
</dbReference>
<organism evidence="1 2">
    <name type="scientific">Ceratitis capitata</name>
    <name type="common">Mediterranean fruit fly</name>
    <name type="synonym">Tephritis capitata</name>
    <dbReference type="NCBI Taxonomy" id="7213"/>
    <lineage>
        <taxon>Eukaryota</taxon>
        <taxon>Metazoa</taxon>
        <taxon>Ecdysozoa</taxon>
        <taxon>Arthropoda</taxon>
        <taxon>Hexapoda</taxon>
        <taxon>Insecta</taxon>
        <taxon>Pterygota</taxon>
        <taxon>Neoptera</taxon>
        <taxon>Endopterygota</taxon>
        <taxon>Diptera</taxon>
        <taxon>Brachycera</taxon>
        <taxon>Muscomorpha</taxon>
        <taxon>Tephritoidea</taxon>
        <taxon>Tephritidae</taxon>
        <taxon>Ceratitis</taxon>
        <taxon>Ceratitis</taxon>
    </lineage>
</organism>
<protein>
    <submittedName>
        <fullName evidence="1">(Mediterranean fruit fly) hypothetical protein</fullName>
    </submittedName>
</protein>
<accession>A0A811UVS0</accession>
<sequence>MYMQIEFYIEYERKAAPFRRHYIYLSSYKFIRDVDNYSSIYACGGESAENGKSHQANMAFTRQIVERFVVDGTAFNNFFFQSVKYGPFLKPLHSNVNKN</sequence>
<comment type="caution">
    <text evidence="1">The sequence shown here is derived from an EMBL/GenBank/DDBJ whole genome shotgun (WGS) entry which is preliminary data.</text>
</comment>